<name>A0A0S7XK75_9BACT</name>
<dbReference type="Gene3D" id="1.25.10.10">
    <property type="entry name" value="Leucine-rich Repeat Variant"/>
    <property type="match status" value="2"/>
</dbReference>
<protein>
    <recommendedName>
        <fullName evidence="5">HEAT repeat domain-containing protein</fullName>
    </recommendedName>
</protein>
<keyword evidence="1" id="KW-0812">Transmembrane</keyword>
<evidence type="ECO:0000313" key="4">
    <source>
        <dbReference type="Proteomes" id="UP000052020"/>
    </source>
</evidence>
<dbReference type="SMART" id="SM00567">
    <property type="entry name" value="EZ_HEAT"/>
    <property type="match status" value="4"/>
</dbReference>
<reference evidence="3 4" key="1">
    <citation type="journal article" date="2015" name="Microbiome">
        <title>Genomic resolution of linkages in carbon, nitrogen, and sulfur cycling among widespread estuary sediment bacteria.</title>
        <authorList>
            <person name="Baker B.J."/>
            <person name="Lazar C.S."/>
            <person name="Teske A.P."/>
            <person name="Dick G.J."/>
        </authorList>
    </citation>
    <scope>NUCLEOTIDE SEQUENCE [LARGE SCALE GENOMIC DNA]</scope>
    <source>
        <strain evidence="3">DG_56</strain>
    </source>
</reference>
<dbReference type="InterPro" id="IPR011989">
    <property type="entry name" value="ARM-like"/>
</dbReference>
<dbReference type="Proteomes" id="UP000052020">
    <property type="component" value="Unassembled WGS sequence"/>
</dbReference>
<gene>
    <name evidence="3" type="ORF">AMK68_04660</name>
</gene>
<evidence type="ECO:0000256" key="1">
    <source>
        <dbReference type="SAM" id="Phobius"/>
    </source>
</evidence>
<dbReference type="EMBL" id="LIZY01000108">
    <property type="protein sequence ID" value="KPJ62651.1"/>
    <property type="molecule type" value="Genomic_DNA"/>
</dbReference>
<dbReference type="AlphaFoldDB" id="A0A0S7XK75"/>
<accession>A0A0S7XK75</accession>
<evidence type="ECO:0008006" key="5">
    <source>
        <dbReference type="Google" id="ProtNLM"/>
    </source>
</evidence>
<proteinExistence type="predicted"/>
<keyword evidence="1" id="KW-1133">Transmembrane helix</keyword>
<evidence type="ECO:0000256" key="2">
    <source>
        <dbReference type="SAM" id="SignalP"/>
    </source>
</evidence>
<dbReference type="InterPro" id="IPR004155">
    <property type="entry name" value="PBS_lyase_HEAT"/>
</dbReference>
<keyword evidence="2" id="KW-0732">Signal</keyword>
<organism evidence="3 4">
    <name type="scientific">candidate division KD3-62 bacterium DG_56</name>
    <dbReference type="NCBI Taxonomy" id="1704032"/>
    <lineage>
        <taxon>Bacteria</taxon>
        <taxon>candidate division KD3-62</taxon>
    </lineage>
</organism>
<keyword evidence="1" id="KW-0472">Membrane</keyword>
<feature type="chain" id="PRO_5006640103" description="HEAT repeat domain-containing protein" evidence="2">
    <location>
        <begin position="26"/>
        <end position="670"/>
    </location>
</feature>
<sequence length="670" mass="73717">MRHARIVILPASLGLLALGTMQSQARVAWNLASLQSLVARYEVIALFEVVTGNVTPETIFEAPEGAPMDFNFHVRPTITLKVIRPLKDCKAGDTYEVKSPFAVNELRPWSVPVSTSNRPRPPLLLNDGQQVLAYVRRWRGSYSAGAVPVENGKVGIVFAEEHLDRFGRGWSARVEALPVEEALGLIGDVVGKWKRSWGYDAARKNSSELRHDYGDNEWLNERILDELIRRGDGDALGALLAKATDLQKDDLAQALGEVPGPRPVPYLTGLLDSHYPSILKHAILGLARPEAKPAVPALIRLARNREYVGTVSDLLGPVAKAMAAIGDPQGIGVVLEEASDLERSLHLPDVIDGLTASTDPRVKEFLLKQLEHPKVVLPPLSRVGERKADIEESERKHERGIAYAAAKALAKQRSDLGMRRLLQMVMEHPPGDFPESKVADLGEVGDKRATPLLLEMLAKTHYDYPYRFIAEALVKIGDERAVQPLIDLVHRTKGQTRQILLGIIGEWDHPKITSMLMAELNGEDRLSMCAAAEVLHKGGVKQAADKLLALLTGGLEGWAPFERSQLYQTLGNMKEERAIPLLITAMATDVENDVSIDEALTRITGADLPADPDAWKNWWQEQNEKRNQRAAPVKPPEPVGGDSLGWAALATIVVCAAVYGHARRRRGLRT</sequence>
<dbReference type="SUPFAM" id="SSF48371">
    <property type="entry name" value="ARM repeat"/>
    <property type="match status" value="1"/>
</dbReference>
<feature type="transmembrane region" description="Helical" evidence="1">
    <location>
        <begin position="644"/>
        <end position="662"/>
    </location>
</feature>
<comment type="caution">
    <text evidence="3">The sequence shown here is derived from an EMBL/GenBank/DDBJ whole genome shotgun (WGS) entry which is preliminary data.</text>
</comment>
<feature type="signal peptide" evidence="2">
    <location>
        <begin position="1"/>
        <end position="25"/>
    </location>
</feature>
<dbReference type="InterPro" id="IPR016024">
    <property type="entry name" value="ARM-type_fold"/>
</dbReference>
<dbReference type="Pfam" id="PF03130">
    <property type="entry name" value="HEAT_PBS"/>
    <property type="match status" value="1"/>
</dbReference>
<evidence type="ECO:0000313" key="3">
    <source>
        <dbReference type="EMBL" id="KPJ62651.1"/>
    </source>
</evidence>